<dbReference type="AlphaFoldDB" id="A0A8D8IMB1"/>
<feature type="compositionally biased region" description="Basic residues" evidence="1">
    <location>
        <begin position="142"/>
        <end position="151"/>
    </location>
</feature>
<protein>
    <submittedName>
        <fullName evidence="2">(northern house mosquito) hypothetical protein</fullName>
    </submittedName>
</protein>
<evidence type="ECO:0000256" key="1">
    <source>
        <dbReference type="SAM" id="MobiDB-lite"/>
    </source>
</evidence>
<proteinExistence type="predicted"/>
<accession>A0A8D8IMB1</accession>
<dbReference type="EMBL" id="HBUE01252134">
    <property type="protein sequence ID" value="CAG6554807.1"/>
    <property type="molecule type" value="Transcribed_RNA"/>
</dbReference>
<evidence type="ECO:0000313" key="2">
    <source>
        <dbReference type="EMBL" id="CAG6554807.1"/>
    </source>
</evidence>
<feature type="region of interest" description="Disordered" evidence="1">
    <location>
        <begin position="25"/>
        <end position="159"/>
    </location>
</feature>
<feature type="compositionally biased region" description="Pro residues" evidence="1">
    <location>
        <begin position="33"/>
        <end position="45"/>
    </location>
</feature>
<reference evidence="2" key="1">
    <citation type="submission" date="2021-05" db="EMBL/GenBank/DDBJ databases">
        <authorList>
            <person name="Alioto T."/>
            <person name="Alioto T."/>
            <person name="Gomez Garrido J."/>
        </authorList>
    </citation>
    <scope>NUCLEOTIDE SEQUENCE</scope>
</reference>
<dbReference type="EMBL" id="HBUE01147210">
    <property type="protein sequence ID" value="CAG6503550.1"/>
    <property type="molecule type" value="Transcribed_RNA"/>
</dbReference>
<sequence length="159" mass="17406">MRTYLLLGLPRPLHGLLTILPTLHGPPNRAVPTPSPTDAQPPKPPRNSSRLQPNSDLTLQTQGHRLRRTSHATVHPGSVRKAPTSGTGPRANSPRVHLHDGLPLSPVPPLRVRTPLQADGPTGHRKRRTTVRNRPPPSRSSTVRRVRHHAGHPGLRSAR</sequence>
<name>A0A8D8IMB1_CULPI</name>
<organism evidence="2">
    <name type="scientific">Culex pipiens</name>
    <name type="common">House mosquito</name>
    <dbReference type="NCBI Taxonomy" id="7175"/>
    <lineage>
        <taxon>Eukaryota</taxon>
        <taxon>Metazoa</taxon>
        <taxon>Ecdysozoa</taxon>
        <taxon>Arthropoda</taxon>
        <taxon>Hexapoda</taxon>
        <taxon>Insecta</taxon>
        <taxon>Pterygota</taxon>
        <taxon>Neoptera</taxon>
        <taxon>Endopterygota</taxon>
        <taxon>Diptera</taxon>
        <taxon>Nematocera</taxon>
        <taxon>Culicoidea</taxon>
        <taxon>Culicidae</taxon>
        <taxon>Culicinae</taxon>
        <taxon>Culicini</taxon>
        <taxon>Culex</taxon>
        <taxon>Culex</taxon>
    </lineage>
</organism>
<feature type="compositionally biased region" description="Polar residues" evidence="1">
    <location>
        <begin position="46"/>
        <end position="63"/>
    </location>
</feature>